<name>G3GUF7_CRIGR</name>
<gene>
    <name evidence="1" type="ORF">I79_001316</name>
</gene>
<accession>G3GUF7</accession>
<sequence>MEESLQGCVTESAIANSIYQFVCSQALVKALPVSMKVSIAVLKSFLIWVDIGQPINNIKG</sequence>
<dbReference type="Proteomes" id="UP000001075">
    <property type="component" value="Unassembled WGS sequence"/>
</dbReference>
<dbReference type="EMBL" id="JH000030">
    <property type="protein sequence ID" value="EGV95558.1"/>
    <property type="molecule type" value="Genomic_DNA"/>
</dbReference>
<protein>
    <submittedName>
        <fullName evidence="1">Uncharacterized protein</fullName>
    </submittedName>
</protein>
<evidence type="ECO:0000313" key="1">
    <source>
        <dbReference type="EMBL" id="EGV95558.1"/>
    </source>
</evidence>
<proteinExistence type="predicted"/>
<dbReference type="AlphaFoldDB" id="G3GUF7"/>
<evidence type="ECO:0000313" key="2">
    <source>
        <dbReference type="Proteomes" id="UP000001075"/>
    </source>
</evidence>
<reference evidence="2" key="1">
    <citation type="journal article" date="2011" name="Nat. Biotechnol.">
        <title>The genomic sequence of the Chinese hamster ovary (CHO)-K1 cell line.</title>
        <authorList>
            <person name="Xu X."/>
            <person name="Nagarajan H."/>
            <person name="Lewis N.E."/>
            <person name="Pan S."/>
            <person name="Cai Z."/>
            <person name="Liu X."/>
            <person name="Chen W."/>
            <person name="Xie M."/>
            <person name="Wang W."/>
            <person name="Hammond S."/>
            <person name="Andersen M.R."/>
            <person name="Neff N."/>
            <person name="Passarelli B."/>
            <person name="Koh W."/>
            <person name="Fan H.C."/>
            <person name="Wang J."/>
            <person name="Gui Y."/>
            <person name="Lee K.H."/>
            <person name="Betenbaugh M.J."/>
            <person name="Quake S.R."/>
            <person name="Famili I."/>
            <person name="Palsson B.O."/>
            <person name="Wang J."/>
        </authorList>
    </citation>
    <scope>NUCLEOTIDE SEQUENCE [LARGE SCALE GENOMIC DNA]</scope>
    <source>
        <strain evidence="2">CHO K1 cell line</strain>
    </source>
</reference>
<dbReference type="InParanoid" id="G3GUF7"/>
<organism evidence="1 2">
    <name type="scientific">Cricetulus griseus</name>
    <name type="common">Chinese hamster</name>
    <name type="synonym">Cricetulus barabensis griseus</name>
    <dbReference type="NCBI Taxonomy" id="10029"/>
    <lineage>
        <taxon>Eukaryota</taxon>
        <taxon>Metazoa</taxon>
        <taxon>Chordata</taxon>
        <taxon>Craniata</taxon>
        <taxon>Vertebrata</taxon>
        <taxon>Euteleostomi</taxon>
        <taxon>Mammalia</taxon>
        <taxon>Eutheria</taxon>
        <taxon>Euarchontoglires</taxon>
        <taxon>Glires</taxon>
        <taxon>Rodentia</taxon>
        <taxon>Myomorpha</taxon>
        <taxon>Muroidea</taxon>
        <taxon>Cricetidae</taxon>
        <taxon>Cricetinae</taxon>
        <taxon>Cricetulus</taxon>
    </lineage>
</organism>